<feature type="transmembrane region" description="Helical" evidence="6">
    <location>
        <begin position="451"/>
        <end position="471"/>
    </location>
</feature>
<accession>A0A4R6B5N8</accession>
<feature type="transmembrane region" description="Helical" evidence="6">
    <location>
        <begin position="672"/>
        <end position="697"/>
    </location>
</feature>
<dbReference type="RefSeq" id="WP_133341277.1">
    <property type="nucleotide sequence ID" value="NZ_SMZO01000003.1"/>
</dbReference>
<dbReference type="InterPro" id="IPR038766">
    <property type="entry name" value="Membrane_comp_ABC_pdt"/>
</dbReference>
<feature type="transmembrane region" description="Helical" evidence="6">
    <location>
        <begin position="333"/>
        <end position="354"/>
    </location>
</feature>
<keyword evidence="5 6" id="KW-0472">Membrane</keyword>
<dbReference type="GO" id="GO:0005886">
    <property type="term" value="C:plasma membrane"/>
    <property type="evidence" value="ECO:0007669"/>
    <property type="project" value="UniProtKB-SubCell"/>
</dbReference>
<dbReference type="Pfam" id="PF02687">
    <property type="entry name" value="FtsX"/>
    <property type="match status" value="2"/>
</dbReference>
<feature type="transmembrane region" description="Helical" evidence="6">
    <location>
        <begin position="382"/>
        <end position="399"/>
    </location>
</feature>
<keyword evidence="2" id="KW-1003">Cell membrane</keyword>
<evidence type="ECO:0000259" key="7">
    <source>
        <dbReference type="Pfam" id="PF02687"/>
    </source>
</evidence>
<dbReference type="Pfam" id="PF12704">
    <property type="entry name" value="MacB_PCD"/>
    <property type="match status" value="1"/>
</dbReference>
<feature type="transmembrane region" description="Helical" evidence="6">
    <location>
        <begin position="728"/>
        <end position="758"/>
    </location>
</feature>
<feature type="transmembrane region" description="Helical" evidence="6">
    <location>
        <begin position="236"/>
        <end position="257"/>
    </location>
</feature>
<dbReference type="Proteomes" id="UP000294562">
    <property type="component" value="Unassembled WGS sequence"/>
</dbReference>
<organism evidence="9 10">
    <name type="scientific">Meridianimarinicoccus aquatilis</name>
    <dbReference type="NCBI Taxonomy" id="2552766"/>
    <lineage>
        <taxon>Bacteria</taxon>
        <taxon>Pseudomonadati</taxon>
        <taxon>Pseudomonadota</taxon>
        <taxon>Alphaproteobacteria</taxon>
        <taxon>Rhodobacterales</taxon>
        <taxon>Paracoccaceae</taxon>
        <taxon>Meridianimarinicoccus</taxon>
    </lineage>
</organism>
<name>A0A4R6B5N8_9RHOB</name>
<evidence type="ECO:0000256" key="3">
    <source>
        <dbReference type="ARBA" id="ARBA00022692"/>
    </source>
</evidence>
<comment type="caution">
    <text evidence="9">The sequence shown here is derived from an EMBL/GenBank/DDBJ whole genome shotgun (WGS) entry which is preliminary data.</text>
</comment>
<feature type="domain" description="ABC3 transporter permease C-terminal" evidence="7">
    <location>
        <begin position="679"/>
        <end position="797"/>
    </location>
</feature>
<feature type="transmembrane region" description="Helical" evidence="6">
    <location>
        <begin position="770"/>
        <end position="787"/>
    </location>
</feature>
<keyword evidence="10" id="KW-1185">Reference proteome</keyword>
<protein>
    <submittedName>
        <fullName evidence="9">ABC transporter permease</fullName>
    </submittedName>
</protein>
<feature type="domain" description="ABC3 transporter permease C-terminal" evidence="7">
    <location>
        <begin position="236"/>
        <end position="360"/>
    </location>
</feature>
<evidence type="ECO:0000256" key="6">
    <source>
        <dbReference type="SAM" id="Phobius"/>
    </source>
</evidence>
<proteinExistence type="predicted"/>
<evidence type="ECO:0000259" key="8">
    <source>
        <dbReference type="Pfam" id="PF12704"/>
    </source>
</evidence>
<dbReference type="PANTHER" id="PTHR30287:SF2">
    <property type="entry name" value="BLL1001 PROTEIN"/>
    <property type="match status" value="1"/>
</dbReference>
<comment type="subcellular location">
    <subcellularLocation>
        <location evidence="1">Cell membrane</location>
        <topology evidence="1">Multi-pass membrane protein</topology>
    </subcellularLocation>
</comment>
<dbReference type="PANTHER" id="PTHR30287">
    <property type="entry name" value="MEMBRANE COMPONENT OF PREDICTED ABC SUPERFAMILY METABOLITE UPTAKE TRANSPORTER"/>
    <property type="match status" value="1"/>
</dbReference>
<evidence type="ECO:0000313" key="10">
    <source>
        <dbReference type="Proteomes" id="UP000294562"/>
    </source>
</evidence>
<feature type="domain" description="MacB-like periplasmic core" evidence="8">
    <location>
        <begin position="456"/>
        <end position="640"/>
    </location>
</feature>
<dbReference type="EMBL" id="SMZO01000003">
    <property type="protein sequence ID" value="TDL91123.1"/>
    <property type="molecule type" value="Genomic_DNA"/>
</dbReference>
<reference evidence="9 10" key="1">
    <citation type="submission" date="2019-03" db="EMBL/GenBank/DDBJ databases">
        <title>Rhodobacteraceae bacterium SM1902, a new member of the family Rhodobacteraceae isolated from Yantai.</title>
        <authorList>
            <person name="Sun Y."/>
        </authorList>
    </citation>
    <scope>NUCLEOTIDE SEQUENCE [LARGE SCALE GENOMIC DNA]</scope>
    <source>
        <strain evidence="9 10">SM1902</strain>
    </source>
</reference>
<dbReference type="OrthoDB" id="343744at2"/>
<evidence type="ECO:0000256" key="2">
    <source>
        <dbReference type="ARBA" id="ARBA00022475"/>
    </source>
</evidence>
<dbReference type="InterPro" id="IPR003838">
    <property type="entry name" value="ABC3_permease_C"/>
</dbReference>
<feature type="transmembrane region" description="Helical" evidence="6">
    <location>
        <begin position="277"/>
        <end position="308"/>
    </location>
</feature>
<feature type="transmembrane region" description="Helical" evidence="6">
    <location>
        <begin position="405"/>
        <end position="430"/>
    </location>
</feature>
<gene>
    <name evidence="9" type="ORF">E2L05_02305</name>
</gene>
<sequence length="808" mass="84627">MWRATAGVLASHWRRHPGQTATLLLGLALATALWTGVQAINAEARASYDRAADVVTQNGRPVIRDPSGADIPLEIYVALRRAGWPVAPVVEGRADIAGRDVTLIGIDPLSAPVLPAAEPTEGSATPETDTEGLIAFIGPPGRLMAAPETAARLRGALSQDVLNTPDIAPGTAIGDIGIVSQLLGLQNVITRMIVVADPPAHAPPLAQLAPGLEQLAPEAGADMAGLTGSFHLNLTAFGLLSFTVGLFIVHGAIGLAFEQRRGMFRTIRALGVPARTLGVLVAIELAIIATLAGAVGVGLGYVIAAALLPDVAATLRGLYGAPASGALALRPSWVAAGFAMAWLGTGIAAAQALWRMARLPLLESAQPRAWALASSASQTRQALAGLGILCVGAFAGWLADGLVAGFTALGGLLLGAALGLPWVLARGLAFAERRARAPLTEWFWADTRQQLPGLSLALMALMLALAANIGVSTMVGSFRGTFTGWLDQRLAAEIYLDAGTEDRADEIRTWLDPQVDAILPQVWTEAELGGEPATLRGLPNHATYRDNWPLLTPASGVWNALERGEGILINEQFARRTGTSTGDVVRLDDWTAPVLAVYSDYGNPGAEAAVGLRLFSQLHPNVPQVRFAVRLPVADAPKMVEALQNEFALGADQMRDQAALKALSLEIFERTFAVTGALNVLTLGVAAVAMLTSLLTLATQRLPQVAPIWAMGLGRTQIARLELLRSALLALGTAVCAIPVGLALAWVLLAVVNVAAFGWRLPMQVFPSDWVGLTALALLAALAAAALPARRLGRRPPADLLKVFANDR</sequence>
<keyword evidence="3 6" id="KW-0812">Transmembrane</keyword>
<evidence type="ECO:0000256" key="1">
    <source>
        <dbReference type="ARBA" id="ARBA00004651"/>
    </source>
</evidence>
<evidence type="ECO:0000256" key="4">
    <source>
        <dbReference type="ARBA" id="ARBA00022989"/>
    </source>
</evidence>
<dbReference type="InterPro" id="IPR025857">
    <property type="entry name" value="MacB_PCD"/>
</dbReference>
<keyword evidence="4 6" id="KW-1133">Transmembrane helix</keyword>
<dbReference type="AlphaFoldDB" id="A0A4R6B5N8"/>
<evidence type="ECO:0000313" key="9">
    <source>
        <dbReference type="EMBL" id="TDL91123.1"/>
    </source>
</evidence>
<evidence type="ECO:0000256" key="5">
    <source>
        <dbReference type="ARBA" id="ARBA00023136"/>
    </source>
</evidence>